<evidence type="ECO:0000256" key="10">
    <source>
        <dbReference type="SAM" id="SignalP"/>
    </source>
</evidence>
<sequence length="502" mass="55229">MEIKQCFLLALFVWAIEYSEGFDSKIVNGSMALPGEFPFMVSLRRASSGRHSCGASLLNRVWVLTAAHCVVKSNPKQINIQYGSIELDQNSTDLANVSKIFVHEGYNPANQYIHDIALLRLEKPATVEKDFVGVRLPELNATTDNQTPVTLIGWGLNATGGVVQQLLQKVDLEIFDDDECSKRHGVQMHSTTICAGVPEGGKGQCSGDSGGPLLLNGTQVGIVSWSRKPCTRPPYPGVFTEVSAYVGWILETILDAEDDEEDNTEGLEQILSGNLIIVRAKNPLNVSLRLKKSKKHFCAGTIIKNNWILTAAHCFTYVKKAEEFLIQYNSTLLNPIQPQYAVALDIIKHEGYNPTIAIHDIALVRLKESISLSTNLYKVKWADDYNASFENITGTLVGWGLNETNGALAVELEKVNLEIVTLEECRNQLKSIIHISNLCAGGVENGQCSGDSGGPLLYANRQIGIVSWSFKPCASKPGIFTNLSYYTKWIQEKVDIDPLIKG</sequence>
<evidence type="ECO:0000256" key="9">
    <source>
        <dbReference type="RuleBase" id="RU363034"/>
    </source>
</evidence>
<dbReference type="PROSITE" id="PS50240">
    <property type="entry name" value="TRYPSIN_DOM"/>
    <property type="match status" value="2"/>
</dbReference>
<evidence type="ECO:0000256" key="1">
    <source>
        <dbReference type="ARBA" id="ARBA00004613"/>
    </source>
</evidence>
<organism evidence="12 13">
    <name type="scientific">Lucilia cuprina</name>
    <name type="common">Green bottle fly</name>
    <name type="synonym">Australian sheep blowfly</name>
    <dbReference type="NCBI Taxonomy" id="7375"/>
    <lineage>
        <taxon>Eukaryota</taxon>
        <taxon>Metazoa</taxon>
        <taxon>Ecdysozoa</taxon>
        <taxon>Arthropoda</taxon>
        <taxon>Hexapoda</taxon>
        <taxon>Insecta</taxon>
        <taxon>Pterygota</taxon>
        <taxon>Neoptera</taxon>
        <taxon>Endopterygota</taxon>
        <taxon>Diptera</taxon>
        <taxon>Brachycera</taxon>
        <taxon>Muscomorpha</taxon>
        <taxon>Oestroidea</taxon>
        <taxon>Calliphoridae</taxon>
        <taxon>Luciliinae</taxon>
        <taxon>Lucilia</taxon>
    </lineage>
</organism>
<protein>
    <recommendedName>
        <fullName evidence="11">Peptidase S1 domain-containing protein</fullName>
    </recommendedName>
</protein>
<keyword evidence="7" id="KW-0865">Zymogen</keyword>
<dbReference type="FunFam" id="2.40.10.10:FF:000047">
    <property type="entry name" value="Trypsin eta"/>
    <property type="match status" value="1"/>
</dbReference>
<dbReference type="GO" id="GO:0004252">
    <property type="term" value="F:serine-type endopeptidase activity"/>
    <property type="evidence" value="ECO:0007669"/>
    <property type="project" value="InterPro"/>
</dbReference>
<dbReference type="Pfam" id="PF00089">
    <property type="entry name" value="Trypsin"/>
    <property type="match status" value="2"/>
</dbReference>
<dbReference type="Gene3D" id="2.40.10.10">
    <property type="entry name" value="Trypsin-like serine proteases"/>
    <property type="match status" value="2"/>
</dbReference>
<gene>
    <name evidence="12" type="ORF">FF38_04890</name>
</gene>
<dbReference type="SMART" id="SM00020">
    <property type="entry name" value="Tryp_SPc"/>
    <property type="match status" value="2"/>
</dbReference>
<dbReference type="OrthoDB" id="8440449at2759"/>
<dbReference type="InterPro" id="IPR018114">
    <property type="entry name" value="TRYPSIN_HIS"/>
</dbReference>
<dbReference type="PRINTS" id="PR00722">
    <property type="entry name" value="CHYMOTRYPSIN"/>
</dbReference>
<dbReference type="PANTHER" id="PTHR24276">
    <property type="entry name" value="POLYSERASE-RELATED"/>
    <property type="match status" value="1"/>
</dbReference>
<keyword evidence="6 9" id="KW-0720">Serine protease</keyword>
<keyword evidence="3" id="KW-0964">Secreted</keyword>
<feature type="signal peptide" evidence="10">
    <location>
        <begin position="1"/>
        <end position="21"/>
    </location>
</feature>
<accession>A0A0L0C863</accession>
<evidence type="ECO:0000256" key="8">
    <source>
        <dbReference type="ARBA" id="ARBA00023157"/>
    </source>
</evidence>
<reference evidence="12 13" key="1">
    <citation type="journal article" date="2015" name="Nat. Commun.">
        <title>Lucilia cuprina genome unlocks parasitic fly biology to underpin future interventions.</title>
        <authorList>
            <person name="Anstead C.A."/>
            <person name="Korhonen P.K."/>
            <person name="Young N.D."/>
            <person name="Hall R.S."/>
            <person name="Jex A.R."/>
            <person name="Murali S.C."/>
            <person name="Hughes D.S."/>
            <person name="Lee S.F."/>
            <person name="Perry T."/>
            <person name="Stroehlein A.J."/>
            <person name="Ansell B.R."/>
            <person name="Breugelmans B."/>
            <person name="Hofmann A."/>
            <person name="Qu J."/>
            <person name="Dugan S."/>
            <person name="Lee S.L."/>
            <person name="Chao H."/>
            <person name="Dinh H."/>
            <person name="Han Y."/>
            <person name="Doddapaneni H.V."/>
            <person name="Worley K.C."/>
            <person name="Muzny D.M."/>
            <person name="Ioannidis P."/>
            <person name="Waterhouse R.M."/>
            <person name="Zdobnov E.M."/>
            <person name="James P.J."/>
            <person name="Bagnall N.H."/>
            <person name="Kotze A.C."/>
            <person name="Gibbs R.A."/>
            <person name="Richards S."/>
            <person name="Batterham P."/>
            <person name="Gasser R.B."/>
        </authorList>
    </citation>
    <scope>NUCLEOTIDE SEQUENCE [LARGE SCALE GENOMIC DNA]</scope>
    <source>
        <strain evidence="12 13">LS</strain>
        <tissue evidence="12">Full body</tissue>
    </source>
</reference>
<keyword evidence="8" id="KW-1015">Disulfide bond</keyword>
<evidence type="ECO:0000256" key="2">
    <source>
        <dbReference type="ARBA" id="ARBA00007664"/>
    </source>
</evidence>
<dbReference type="Proteomes" id="UP000037069">
    <property type="component" value="Unassembled WGS sequence"/>
</dbReference>
<dbReference type="PROSITE" id="PS00134">
    <property type="entry name" value="TRYPSIN_HIS"/>
    <property type="match status" value="2"/>
</dbReference>
<feature type="domain" description="Peptidase S1" evidence="11">
    <location>
        <begin position="26"/>
        <end position="254"/>
    </location>
</feature>
<dbReference type="OMA" id="CCALEIN"/>
<comment type="subcellular location">
    <subcellularLocation>
        <location evidence="1">Secreted</location>
    </subcellularLocation>
</comment>
<keyword evidence="10" id="KW-0732">Signal</keyword>
<proteinExistence type="inferred from homology"/>
<dbReference type="AlphaFoldDB" id="A0A0L0C863"/>
<evidence type="ECO:0000259" key="11">
    <source>
        <dbReference type="PROSITE" id="PS50240"/>
    </source>
</evidence>
<dbReference type="PANTHER" id="PTHR24276:SF98">
    <property type="entry name" value="FI18310P1-RELATED"/>
    <property type="match status" value="1"/>
</dbReference>
<dbReference type="CDD" id="cd00190">
    <property type="entry name" value="Tryp_SPc"/>
    <property type="match status" value="2"/>
</dbReference>
<keyword evidence="13" id="KW-1185">Reference proteome</keyword>
<comment type="similarity">
    <text evidence="2">Belongs to the peptidase S1 family.</text>
</comment>
<dbReference type="InterPro" id="IPR001314">
    <property type="entry name" value="Peptidase_S1A"/>
</dbReference>
<evidence type="ECO:0000256" key="3">
    <source>
        <dbReference type="ARBA" id="ARBA00022525"/>
    </source>
</evidence>
<dbReference type="InterPro" id="IPR009003">
    <property type="entry name" value="Peptidase_S1_PA"/>
</dbReference>
<dbReference type="GO" id="GO:0005576">
    <property type="term" value="C:extracellular region"/>
    <property type="evidence" value="ECO:0007669"/>
    <property type="project" value="UniProtKB-SubCell"/>
</dbReference>
<keyword evidence="4 9" id="KW-0645">Protease</keyword>
<evidence type="ECO:0000256" key="6">
    <source>
        <dbReference type="ARBA" id="ARBA00022825"/>
    </source>
</evidence>
<keyword evidence="5 9" id="KW-0378">Hydrolase</keyword>
<evidence type="ECO:0000256" key="4">
    <source>
        <dbReference type="ARBA" id="ARBA00022670"/>
    </source>
</evidence>
<feature type="chain" id="PRO_5005536063" description="Peptidase S1 domain-containing protein" evidence="10">
    <location>
        <begin position="22"/>
        <end position="502"/>
    </location>
</feature>
<name>A0A0L0C863_LUCCU</name>
<dbReference type="FunFam" id="2.40.10.10:FF:000068">
    <property type="entry name" value="transmembrane protease serine 2"/>
    <property type="match status" value="1"/>
</dbReference>
<evidence type="ECO:0000313" key="13">
    <source>
        <dbReference type="Proteomes" id="UP000037069"/>
    </source>
</evidence>
<evidence type="ECO:0000256" key="5">
    <source>
        <dbReference type="ARBA" id="ARBA00022801"/>
    </source>
</evidence>
<dbReference type="PROSITE" id="PS00135">
    <property type="entry name" value="TRYPSIN_SER"/>
    <property type="match status" value="2"/>
</dbReference>
<dbReference type="InterPro" id="IPR033116">
    <property type="entry name" value="TRYPSIN_SER"/>
</dbReference>
<dbReference type="InterPro" id="IPR001254">
    <property type="entry name" value="Trypsin_dom"/>
</dbReference>
<feature type="domain" description="Peptidase S1" evidence="11">
    <location>
        <begin position="270"/>
        <end position="495"/>
    </location>
</feature>
<dbReference type="GO" id="GO:0016485">
    <property type="term" value="P:protein processing"/>
    <property type="evidence" value="ECO:0007669"/>
    <property type="project" value="UniProtKB-ARBA"/>
</dbReference>
<dbReference type="InterPro" id="IPR050430">
    <property type="entry name" value="Peptidase_S1"/>
</dbReference>
<dbReference type="InterPro" id="IPR043504">
    <property type="entry name" value="Peptidase_S1_PA_chymotrypsin"/>
</dbReference>
<dbReference type="EMBL" id="JRES01000755">
    <property type="protein sequence ID" value="KNC28628.1"/>
    <property type="molecule type" value="Genomic_DNA"/>
</dbReference>
<dbReference type="SUPFAM" id="SSF50494">
    <property type="entry name" value="Trypsin-like serine proteases"/>
    <property type="match status" value="2"/>
</dbReference>
<evidence type="ECO:0000256" key="7">
    <source>
        <dbReference type="ARBA" id="ARBA00023145"/>
    </source>
</evidence>
<evidence type="ECO:0000313" key="12">
    <source>
        <dbReference type="EMBL" id="KNC28628.1"/>
    </source>
</evidence>
<comment type="caution">
    <text evidence="12">The sequence shown here is derived from an EMBL/GenBank/DDBJ whole genome shotgun (WGS) entry which is preliminary data.</text>
</comment>